<dbReference type="Pfam" id="PF09084">
    <property type="entry name" value="NMT1"/>
    <property type="match status" value="1"/>
</dbReference>
<evidence type="ECO:0000313" key="9">
    <source>
        <dbReference type="Proteomes" id="UP000092213"/>
    </source>
</evidence>
<dbReference type="Gene3D" id="3.40.190.10">
    <property type="entry name" value="Periplasmic binding protein-like II"/>
    <property type="match status" value="2"/>
</dbReference>
<dbReference type="STRING" id="463025.BAU08_17750"/>
<comment type="similarity">
    <text evidence="2">Belongs to the bacterial solute-binding protein SsuA/TauA family.</text>
</comment>
<protein>
    <submittedName>
        <fullName evidence="7">Myristoyl transferase</fullName>
    </submittedName>
</protein>
<evidence type="ECO:0000259" key="5">
    <source>
        <dbReference type="SMART" id="SM00062"/>
    </source>
</evidence>
<proteinExistence type="inferred from homology"/>
<keyword evidence="8" id="KW-1185">Reference proteome</keyword>
<feature type="chain" id="PRO_5008258183" evidence="4">
    <location>
        <begin position="24"/>
        <end position="340"/>
    </location>
</feature>
<organism evidence="7 9">
    <name type="scientific">Bordetella bronchialis</name>
    <dbReference type="NCBI Taxonomy" id="463025"/>
    <lineage>
        <taxon>Bacteria</taxon>
        <taxon>Pseudomonadati</taxon>
        <taxon>Pseudomonadota</taxon>
        <taxon>Betaproteobacteria</taxon>
        <taxon>Burkholderiales</taxon>
        <taxon>Alcaligenaceae</taxon>
        <taxon>Bordetella</taxon>
    </lineage>
</organism>
<evidence type="ECO:0000313" key="8">
    <source>
        <dbReference type="Proteomes" id="UP000091897"/>
    </source>
</evidence>
<dbReference type="KEGG" id="bbro:BAU06_17500"/>
<dbReference type="RefSeq" id="WP_066352930.1">
    <property type="nucleotide sequence ID" value="NZ_CBCSFJ010000020.1"/>
</dbReference>
<evidence type="ECO:0000313" key="6">
    <source>
        <dbReference type="EMBL" id="ANN67851.1"/>
    </source>
</evidence>
<feature type="signal peptide" evidence="4">
    <location>
        <begin position="1"/>
        <end position="23"/>
    </location>
</feature>
<name>A0A193FL01_9BORD</name>
<evidence type="ECO:0000256" key="4">
    <source>
        <dbReference type="SAM" id="SignalP"/>
    </source>
</evidence>
<dbReference type="Proteomes" id="UP000091897">
    <property type="component" value="Chromosome"/>
</dbReference>
<accession>A0A193FL01</accession>
<evidence type="ECO:0000256" key="2">
    <source>
        <dbReference type="ARBA" id="ARBA00010742"/>
    </source>
</evidence>
<dbReference type="GO" id="GO:0042597">
    <property type="term" value="C:periplasmic space"/>
    <property type="evidence" value="ECO:0007669"/>
    <property type="project" value="UniProtKB-SubCell"/>
</dbReference>
<dbReference type="Proteomes" id="UP000092213">
    <property type="component" value="Chromosome"/>
</dbReference>
<dbReference type="EMBL" id="CP016170">
    <property type="protein sequence ID" value="ANN67851.1"/>
    <property type="molecule type" value="Genomic_DNA"/>
</dbReference>
<dbReference type="AlphaFoldDB" id="A0A193FL01"/>
<evidence type="ECO:0000256" key="3">
    <source>
        <dbReference type="ARBA" id="ARBA00022729"/>
    </source>
</evidence>
<comment type="subcellular location">
    <subcellularLocation>
        <location evidence="1">Periplasm</location>
    </subcellularLocation>
</comment>
<dbReference type="PANTHER" id="PTHR30024">
    <property type="entry name" value="ALIPHATIC SULFONATES-BINDING PROTEIN-RELATED"/>
    <property type="match status" value="1"/>
</dbReference>
<reference evidence="8 9" key="1">
    <citation type="submission" date="2016-06" db="EMBL/GenBank/DDBJ databases">
        <title>Complete genome sequences of Bordetella bronchialis and Bordetella flabilis.</title>
        <authorList>
            <person name="LiPuma J.J."/>
            <person name="Spilker T."/>
        </authorList>
    </citation>
    <scope>NUCLEOTIDE SEQUENCE [LARGE SCALE GENOMIC DNA]</scope>
    <source>
        <strain evidence="7 9">AU17976</strain>
        <strain evidence="6 8">AU3182</strain>
    </source>
</reference>
<dbReference type="OrthoDB" id="9806288at2"/>
<dbReference type="EMBL" id="CP016171">
    <property type="protein sequence ID" value="ANN72945.1"/>
    <property type="molecule type" value="Genomic_DNA"/>
</dbReference>
<evidence type="ECO:0000313" key="7">
    <source>
        <dbReference type="EMBL" id="ANN72945.1"/>
    </source>
</evidence>
<gene>
    <name evidence="6" type="ORF">BAU06_17500</name>
    <name evidence="7" type="ORF">BAU08_17750</name>
</gene>
<evidence type="ECO:0000256" key="1">
    <source>
        <dbReference type="ARBA" id="ARBA00004418"/>
    </source>
</evidence>
<dbReference type="SMART" id="SM00062">
    <property type="entry name" value="PBPb"/>
    <property type="match status" value="1"/>
</dbReference>
<keyword evidence="3 4" id="KW-0732">Signal</keyword>
<dbReference type="GO" id="GO:0016740">
    <property type="term" value="F:transferase activity"/>
    <property type="evidence" value="ECO:0007669"/>
    <property type="project" value="UniProtKB-KW"/>
</dbReference>
<dbReference type="PANTHER" id="PTHR30024:SF47">
    <property type="entry name" value="TAURINE-BINDING PERIPLASMIC PROTEIN"/>
    <property type="match status" value="1"/>
</dbReference>
<dbReference type="SUPFAM" id="SSF53850">
    <property type="entry name" value="Periplasmic binding protein-like II"/>
    <property type="match status" value="1"/>
</dbReference>
<sequence length="340" mass="35307">MKTLLAAALGAAMIVCASAPARSATPPEKKALKIGAASTGITYLPAIIAKQLGYFRDEGLDVTIAAFSGGSKALEAMIGGSTDMTAGAYSNTLTMAAKGQKLVTIAAQVVCPGWVFGTSRKNFDKVKSPADLKGMRVGVSAPGSSTHMVVNYILHKAGLKPDDVSIIGVGQAAGAVAAVRAGQIDALIVNDPVATVLVDGGDLKPLAEMRTADGNKQVFGADYPESSIYATRSFVEKNPRTVQAVANAIVRAEHWMAKATPQQVVDTVPAEYVVGDKSLYAKSFENSRRCLSADGMISDAGARTVQDVLAAFDPSIGAAHIDLAATYDNRYVKKAGETVQ</sequence>
<dbReference type="GO" id="GO:0042918">
    <property type="term" value="P:alkanesulfonate transmembrane transport"/>
    <property type="evidence" value="ECO:0007669"/>
    <property type="project" value="TreeGrafter"/>
</dbReference>
<feature type="domain" description="Solute-binding protein family 3/N-terminal" evidence="5">
    <location>
        <begin position="31"/>
        <end position="259"/>
    </location>
</feature>
<keyword evidence="7" id="KW-0808">Transferase</keyword>
<dbReference type="InterPro" id="IPR015168">
    <property type="entry name" value="SsuA/THI5"/>
</dbReference>
<dbReference type="InterPro" id="IPR001638">
    <property type="entry name" value="Solute-binding_3/MltF_N"/>
</dbReference>